<dbReference type="AlphaFoldDB" id="A0A0F8X9H6"/>
<dbReference type="EMBL" id="LAZR01060379">
    <property type="protein sequence ID" value="KKK65797.1"/>
    <property type="molecule type" value="Genomic_DNA"/>
</dbReference>
<comment type="caution">
    <text evidence="1">The sequence shown here is derived from an EMBL/GenBank/DDBJ whole genome shotgun (WGS) entry which is preliminary data.</text>
</comment>
<reference evidence="1" key="1">
    <citation type="journal article" date="2015" name="Nature">
        <title>Complex archaea that bridge the gap between prokaryotes and eukaryotes.</title>
        <authorList>
            <person name="Spang A."/>
            <person name="Saw J.H."/>
            <person name="Jorgensen S.L."/>
            <person name="Zaremba-Niedzwiedzka K."/>
            <person name="Martijn J."/>
            <person name="Lind A.E."/>
            <person name="van Eijk R."/>
            <person name="Schleper C."/>
            <person name="Guy L."/>
            <person name="Ettema T.J."/>
        </authorList>
    </citation>
    <scope>NUCLEOTIDE SEQUENCE</scope>
</reference>
<proteinExistence type="predicted"/>
<sequence length="62" mass="7120">MKYKIGQEVWWARFETSESSIECPDCAGKGHIRCIMGDETEVTVDCQNCQVGFEEFSRGRIK</sequence>
<evidence type="ECO:0000313" key="1">
    <source>
        <dbReference type="EMBL" id="KKK65797.1"/>
    </source>
</evidence>
<organism evidence="1">
    <name type="scientific">marine sediment metagenome</name>
    <dbReference type="NCBI Taxonomy" id="412755"/>
    <lineage>
        <taxon>unclassified sequences</taxon>
        <taxon>metagenomes</taxon>
        <taxon>ecological metagenomes</taxon>
    </lineage>
</organism>
<accession>A0A0F8X9H6</accession>
<protein>
    <submittedName>
        <fullName evidence="1">Uncharacterized protein</fullName>
    </submittedName>
</protein>
<gene>
    <name evidence="1" type="ORF">LCGC14_2970530</name>
</gene>
<feature type="non-terminal residue" evidence="1">
    <location>
        <position position="62"/>
    </location>
</feature>
<name>A0A0F8X9H6_9ZZZZ</name>